<dbReference type="EMBL" id="JASBNA010000005">
    <property type="protein sequence ID" value="KAK7691353.1"/>
    <property type="molecule type" value="Genomic_DNA"/>
</dbReference>
<protein>
    <submittedName>
        <fullName evidence="2">Uncharacterized protein</fullName>
    </submittedName>
</protein>
<evidence type="ECO:0000256" key="1">
    <source>
        <dbReference type="SAM" id="SignalP"/>
    </source>
</evidence>
<accession>A0AAW0GMD5</accession>
<feature type="chain" id="PRO_5043732203" evidence="1">
    <location>
        <begin position="22"/>
        <end position="156"/>
    </location>
</feature>
<organism evidence="2 3">
    <name type="scientific">Cerrena zonata</name>
    <dbReference type="NCBI Taxonomy" id="2478898"/>
    <lineage>
        <taxon>Eukaryota</taxon>
        <taxon>Fungi</taxon>
        <taxon>Dikarya</taxon>
        <taxon>Basidiomycota</taxon>
        <taxon>Agaricomycotina</taxon>
        <taxon>Agaricomycetes</taxon>
        <taxon>Polyporales</taxon>
        <taxon>Cerrenaceae</taxon>
        <taxon>Cerrena</taxon>
    </lineage>
</organism>
<dbReference type="Proteomes" id="UP001385951">
    <property type="component" value="Unassembled WGS sequence"/>
</dbReference>
<keyword evidence="3" id="KW-1185">Reference proteome</keyword>
<feature type="signal peptide" evidence="1">
    <location>
        <begin position="1"/>
        <end position="21"/>
    </location>
</feature>
<gene>
    <name evidence="2" type="ORF">QCA50_004749</name>
</gene>
<keyword evidence="1" id="KW-0732">Signal</keyword>
<sequence>MFSGTFTKLAIAAIAVYTALAKPILPVPGSGKYRIQSAATGLYMDAFESEQGAGTPVIWTLDVFESPFASIQSTSSFVLDALSGAGGLVLTLNPTTASEFELIPVVGGVQICIDPTGFGCLASPTTPITRVSILTIDKGALVIIPRKITDPPGAPF</sequence>
<evidence type="ECO:0000313" key="3">
    <source>
        <dbReference type="Proteomes" id="UP001385951"/>
    </source>
</evidence>
<comment type="caution">
    <text evidence="2">The sequence shown here is derived from an EMBL/GenBank/DDBJ whole genome shotgun (WGS) entry which is preliminary data.</text>
</comment>
<proteinExistence type="predicted"/>
<dbReference type="AlphaFoldDB" id="A0AAW0GMD5"/>
<name>A0AAW0GMD5_9APHY</name>
<reference evidence="2 3" key="1">
    <citation type="submission" date="2022-09" db="EMBL/GenBank/DDBJ databases">
        <authorList>
            <person name="Palmer J.M."/>
        </authorList>
    </citation>
    <scope>NUCLEOTIDE SEQUENCE [LARGE SCALE GENOMIC DNA]</scope>
    <source>
        <strain evidence="2 3">DSM 7382</strain>
    </source>
</reference>
<evidence type="ECO:0000313" key="2">
    <source>
        <dbReference type="EMBL" id="KAK7691353.1"/>
    </source>
</evidence>